<organism evidence="2 3">
    <name type="scientific">Xenoophorus captivus</name>
    <dbReference type="NCBI Taxonomy" id="1517983"/>
    <lineage>
        <taxon>Eukaryota</taxon>
        <taxon>Metazoa</taxon>
        <taxon>Chordata</taxon>
        <taxon>Craniata</taxon>
        <taxon>Vertebrata</taxon>
        <taxon>Euteleostomi</taxon>
        <taxon>Actinopterygii</taxon>
        <taxon>Neopterygii</taxon>
        <taxon>Teleostei</taxon>
        <taxon>Neoteleostei</taxon>
        <taxon>Acanthomorphata</taxon>
        <taxon>Ovalentaria</taxon>
        <taxon>Atherinomorphae</taxon>
        <taxon>Cyprinodontiformes</taxon>
        <taxon>Goodeidae</taxon>
        <taxon>Xenoophorus</taxon>
    </lineage>
</organism>
<reference evidence="2 3" key="1">
    <citation type="submission" date="2021-06" db="EMBL/GenBank/DDBJ databases">
        <authorList>
            <person name="Palmer J.M."/>
        </authorList>
    </citation>
    <scope>NUCLEOTIDE SEQUENCE [LARGE SCALE GENOMIC DNA]</scope>
    <source>
        <strain evidence="2 3">XC_2019</strain>
        <tissue evidence="2">Muscle</tissue>
    </source>
</reference>
<evidence type="ECO:0000313" key="2">
    <source>
        <dbReference type="EMBL" id="MEQ2194273.1"/>
    </source>
</evidence>
<protein>
    <recommendedName>
        <fullName evidence="1">Smoothelin domain-containing protein</fullName>
    </recommendedName>
</protein>
<sequence length="97" mass="10906">METEPVVASEPMCSAGPSMLVERQVPVIPNGLSTQTKPVESSGKLTAEKLAAIEDEDLLDKMLDESKDFEERKMIRAAMRDLRKKKRGSCMRKFSLY</sequence>
<evidence type="ECO:0000259" key="1">
    <source>
        <dbReference type="Pfam" id="PF12510"/>
    </source>
</evidence>
<name>A0ABV0QFE9_9TELE</name>
<dbReference type="EMBL" id="JAHRIN010009066">
    <property type="protein sequence ID" value="MEQ2194273.1"/>
    <property type="molecule type" value="Genomic_DNA"/>
</dbReference>
<comment type="caution">
    <text evidence="2">The sequence shown here is derived from an EMBL/GenBank/DDBJ whole genome shotgun (WGS) entry which is preliminary data.</text>
</comment>
<dbReference type="InterPro" id="IPR022189">
    <property type="entry name" value="SMTN"/>
</dbReference>
<accession>A0ABV0QFE9</accession>
<proteinExistence type="predicted"/>
<evidence type="ECO:0000313" key="3">
    <source>
        <dbReference type="Proteomes" id="UP001434883"/>
    </source>
</evidence>
<dbReference type="Pfam" id="PF12510">
    <property type="entry name" value="Smoothelin"/>
    <property type="match status" value="1"/>
</dbReference>
<dbReference type="Proteomes" id="UP001434883">
    <property type="component" value="Unassembled WGS sequence"/>
</dbReference>
<keyword evidence="3" id="KW-1185">Reference proteome</keyword>
<gene>
    <name evidence="2" type="ORF">XENOCAPTIV_026545</name>
</gene>
<feature type="domain" description="Smoothelin" evidence="1">
    <location>
        <begin position="39"/>
        <end position="86"/>
    </location>
</feature>